<dbReference type="Gene3D" id="3.40.630.30">
    <property type="match status" value="1"/>
</dbReference>
<comment type="caution">
    <text evidence="6">The sequence shown here is derived from an EMBL/GenBank/DDBJ whole genome shotgun (WGS) entry which is preliminary data.</text>
</comment>
<dbReference type="OrthoDB" id="447510at2759"/>
<dbReference type="Proteomes" id="UP000807716">
    <property type="component" value="Unassembled WGS sequence"/>
</dbReference>
<dbReference type="Pfam" id="PF05301">
    <property type="entry name" value="Acetyltransf_16"/>
    <property type="match status" value="1"/>
</dbReference>
<dbReference type="PANTHER" id="PTHR12327:SF0">
    <property type="entry name" value="ALPHA-TUBULIN N-ACETYLTRANSFERASE 1"/>
    <property type="match status" value="1"/>
</dbReference>
<evidence type="ECO:0000313" key="6">
    <source>
        <dbReference type="EMBL" id="KAG0254657.1"/>
    </source>
</evidence>
<feature type="region of interest" description="Disordered" evidence="4">
    <location>
        <begin position="441"/>
        <end position="463"/>
    </location>
</feature>
<proteinExistence type="inferred from homology"/>
<reference evidence="6" key="1">
    <citation type="journal article" date="2020" name="Fungal Divers.">
        <title>Resolving the Mortierellaceae phylogeny through synthesis of multi-gene phylogenetics and phylogenomics.</title>
        <authorList>
            <person name="Vandepol N."/>
            <person name="Liber J."/>
            <person name="Desiro A."/>
            <person name="Na H."/>
            <person name="Kennedy M."/>
            <person name="Barry K."/>
            <person name="Grigoriev I.V."/>
            <person name="Miller A.N."/>
            <person name="O'Donnell K."/>
            <person name="Stajich J.E."/>
            <person name="Bonito G."/>
        </authorList>
    </citation>
    <scope>NUCLEOTIDE SEQUENCE</scope>
    <source>
        <strain evidence="6">BC1065</strain>
    </source>
</reference>
<dbReference type="CDD" id="cd04301">
    <property type="entry name" value="NAT_SF"/>
    <property type="match status" value="1"/>
</dbReference>
<feature type="site" description="Crucial for catalytic activity" evidence="3">
    <location>
        <position position="124"/>
    </location>
</feature>
<dbReference type="InterPro" id="IPR038746">
    <property type="entry name" value="Atat"/>
</dbReference>
<protein>
    <recommendedName>
        <fullName evidence="3">Alpha-tubulin N-acetyltransferase</fullName>
        <shortName evidence="3">Alpha-TAT</shortName>
        <shortName evidence="3">TAT</shortName>
        <ecNumber evidence="3">2.3.1.108</ecNumber>
    </recommendedName>
    <alternativeName>
        <fullName evidence="3">Acetyltransferase mec-17 homolog</fullName>
    </alternativeName>
</protein>
<evidence type="ECO:0000256" key="1">
    <source>
        <dbReference type="ARBA" id="ARBA00022679"/>
    </source>
</evidence>
<dbReference type="GO" id="GO:0005874">
    <property type="term" value="C:microtubule"/>
    <property type="evidence" value="ECO:0007669"/>
    <property type="project" value="InterPro"/>
</dbReference>
<feature type="compositionally biased region" description="Low complexity" evidence="4">
    <location>
        <begin position="352"/>
        <end position="380"/>
    </location>
</feature>
<evidence type="ECO:0000313" key="7">
    <source>
        <dbReference type="Proteomes" id="UP000807716"/>
    </source>
</evidence>
<dbReference type="GO" id="GO:0070507">
    <property type="term" value="P:regulation of microtubule cytoskeleton organization"/>
    <property type="evidence" value="ECO:0007669"/>
    <property type="project" value="UniProtKB-UniRule"/>
</dbReference>
<dbReference type="PANTHER" id="PTHR12327">
    <property type="entry name" value="ALPHA-TUBULIN N-ACETYLTRANSFERASE 1"/>
    <property type="match status" value="1"/>
</dbReference>
<comment type="similarity">
    <text evidence="3">Belongs to the acetyltransferase ATAT1 family.</text>
</comment>
<organism evidence="6 7">
    <name type="scientific">Actinomortierella ambigua</name>
    <dbReference type="NCBI Taxonomy" id="1343610"/>
    <lineage>
        <taxon>Eukaryota</taxon>
        <taxon>Fungi</taxon>
        <taxon>Fungi incertae sedis</taxon>
        <taxon>Mucoromycota</taxon>
        <taxon>Mortierellomycotina</taxon>
        <taxon>Mortierellomycetes</taxon>
        <taxon>Mortierellales</taxon>
        <taxon>Mortierellaceae</taxon>
        <taxon>Actinomortierella</taxon>
    </lineage>
</organism>
<dbReference type="InterPro" id="IPR007965">
    <property type="entry name" value="GNAT_ATAT"/>
</dbReference>
<keyword evidence="7" id="KW-1185">Reference proteome</keyword>
<keyword evidence="2 3" id="KW-0012">Acyltransferase</keyword>
<dbReference type="GO" id="GO:0019799">
    <property type="term" value="F:tubulin N-acetyltransferase activity"/>
    <property type="evidence" value="ECO:0007669"/>
    <property type="project" value="UniProtKB-UniRule"/>
</dbReference>
<feature type="binding site" evidence="3">
    <location>
        <begin position="254"/>
        <end position="267"/>
    </location>
    <ligand>
        <name>acetyl-CoA</name>
        <dbReference type="ChEBI" id="CHEBI:57288"/>
    </ligand>
</feature>
<feature type="region of interest" description="Disordered" evidence="4">
    <location>
        <begin position="350"/>
        <end position="383"/>
    </location>
</feature>
<feature type="region of interest" description="Disordered" evidence="4">
    <location>
        <begin position="158"/>
        <end position="213"/>
    </location>
</feature>
<feature type="region of interest" description="Disordered" evidence="4">
    <location>
        <begin position="402"/>
        <end position="426"/>
    </location>
</feature>
<evidence type="ECO:0000256" key="3">
    <source>
        <dbReference type="HAMAP-Rule" id="MF_03130"/>
    </source>
</evidence>
<sequence length="477" mass="51166">MEFDFPLLPLLPRPITLVPASSFAELERQASLNQTASATCSAFTSNVMIGSSSLYSSTSPSSSSSLTSSSYFGSSYGSSTMGSSMGGTSVGGGVSSSTGSAALSDLEKLGLIVDALGEASAKAQDLPSSITQRLRLARNPSQRVYIIRSGVLSEESALSKEGSDTSLCTSHLEGTGPTATTHDTTEARRQLPQQQQQQQPKNRDEGGGSIETGLFHDESGALVTGMLKMGEKKLFIVDRFGVMHEQEACCVLDFYVNETCQRQGYGKQLFDYMLKTEDISPEQIAYDRPSPKLYQFLEKHFGLTHHVPQPNQFAIFEGFRLEDTGEILQATGTGSGNDNTGLADWQTIGRRSSPASVSSNQSNSDMTSSYSTQPSSSSSSFNNGCMAQPFATFGQRPLSFHQQYHQQPPPLPPLPQTQVQAQQPNRRISSAFTSSIQLGDISDKSPVAAVQQPSRRISSAYTSSIDLSHPSALSALP</sequence>
<feature type="binding site" evidence="3">
    <location>
        <begin position="290"/>
        <end position="299"/>
    </location>
    <ligand>
        <name>acetyl-CoA</name>
        <dbReference type="ChEBI" id="CHEBI:57288"/>
    </ligand>
</feature>
<comment type="catalytic activity">
    <reaction evidence="3">
        <text>L-lysyl-[alpha-tubulin] + acetyl-CoA = N(6)-acetyl-L-lysyl-[alpha-tubulin] + CoA + H(+)</text>
        <dbReference type="Rhea" id="RHEA:15277"/>
        <dbReference type="Rhea" id="RHEA-COMP:11278"/>
        <dbReference type="Rhea" id="RHEA-COMP:11279"/>
        <dbReference type="ChEBI" id="CHEBI:15378"/>
        <dbReference type="ChEBI" id="CHEBI:29969"/>
        <dbReference type="ChEBI" id="CHEBI:57287"/>
        <dbReference type="ChEBI" id="CHEBI:57288"/>
        <dbReference type="ChEBI" id="CHEBI:61930"/>
        <dbReference type="EC" id="2.3.1.108"/>
    </reaction>
</comment>
<gene>
    <name evidence="6" type="primary">ATAT1</name>
    <name evidence="6" type="ORF">DFQ27_006731</name>
</gene>
<accession>A0A9P6PY96</accession>
<evidence type="ECO:0000256" key="4">
    <source>
        <dbReference type="SAM" id="MobiDB-lite"/>
    </source>
</evidence>
<comment type="function">
    <text evidence="3">Specifically acetylates 'Lys-40' in alpha-tubulin on the lumenal side of microtubules. Promotes microtubule destabilization and accelerates microtubule dynamics; this activity may be independent of acetylation activity. Acetylates alpha-tubulin with a slow enzymatic rate, due to a catalytic site that is not optimized for acetyl transfer. Enters the microtubule through each end and diffuses quickly throughout the lumen of microtubules. Acetylates only long/old microtubules because of its slow acetylation rate since it does not have time to act on dynamically unstable microtubules before the enzyme is released.</text>
</comment>
<dbReference type="HAMAP" id="MF_03130">
    <property type="entry name" value="mec17"/>
    <property type="match status" value="1"/>
</dbReference>
<keyword evidence="1 3" id="KW-0808">Transferase</keyword>
<dbReference type="PROSITE" id="PS51730">
    <property type="entry name" value="GNAT_ATAT"/>
    <property type="match status" value="1"/>
</dbReference>
<feature type="compositionally biased region" description="Polar residues" evidence="4">
    <location>
        <begin position="451"/>
        <end position="463"/>
    </location>
</feature>
<dbReference type="EC" id="2.3.1.108" evidence="3"/>
<evidence type="ECO:0000259" key="5">
    <source>
        <dbReference type="PROSITE" id="PS51730"/>
    </source>
</evidence>
<feature type="domain" description="N-acetyltransferase" evidence="5">
    <location>
        <begin position="81"/>
        <end position="320"/>
    </location>
</feature>
<dbReference type="AlphaFoldDB" id="A0A9P6PY96"/>
<dbReference type="EMBL" id="JAAAJB010000504">
    <property type="protein sequence ID" value="KAG0254657.1"/>
    <property type="molecule type" value="Genomic_DNA"/>
</dbReference>
<name>A0A9P6PY96_9FUNG</name>
<evidence type="ECO:0000256" key="2">
    <source>
        <dbReference type="ARBA" id="ARBA00023315"/>
    </source>
</evidence>